<dbReference type="GO" id="GO:0051082">
    <property type="term" value="F:unfolded protein binding"/>
    <property type="evidence" value="ECO:0007669"/>
    <property type="project" value="UniProtKB-UniRule"/>
</dbReference>
<evidence type="ECO:0000256" key="5">
    <source>
        <dbReference type="ARBA" id="ARBA00023235"/>
    </source>
</evidence>
<dbReference type="Gene3D" id="1.10.560.10">
    <property type="entry name" value="GroEL-like equatorial domain"/>
    <property type="match status" value="1"/>
</dbReference>
<dbReference type="GO" id="GO:0016853">
    <property type="term" value="F:isomerase activity"/>
    <property type="evidence" value="ECO:0007669"/>
    <property type="project" value="UniProtKB-KW"/>
</dbReference>
<feature type="binding site" evidence="6">
    <location>
        <begin position="29"/>
        <end position="32"/>
    </location>
    <ligand>
        <name>ATP</name>
        <dbReference type="ChEBI" id="CHEBI:30616"/>
    </ligand>
</feature>
<dbReference type="NCBIfam" id="NF009488">
    <property type="entry name" value="PRK12850.1"/>
    <property type="match status" value="1"/>
</dbReference>
<evidence type="ECO:0000256" key="2">
    <source>
        <dbReference type="ARBA" id="ARBA00022741"/>
    </source>
</evidence>
<proteinExistence type="inferred from homology"/>
<dbReference type="InterPro" id="IPR027410">
    <property type="entry name" value="TCP-1-like_intermed_sf"/>
</dbReference>
<keyword evidence="3 6" id="KW-0067">ATP-binding</keyword>
<feature type="binding site" evidence="6">
    <location>
        <position position="498"/>
    </location>
    <ligand>
        <name>ATP</name>
        <dbReference type="ChEBI" id="CHEBI:30616"/>
    </ligand>
</feature>
<evidence type="ECO:0000256" key="6">
    <source>
        <dbReference type="HAMAP-Rule" id="MF_00600"/>
    </source>
</evidence>
<protein>
    <recommendedName>
        <fullName evidence="6">Chaperonin GroEL</fullName>
        <ecNumber evidence="6">5.6.1.7</ecNumber>
    </recommendedName>
    <alternativeName>
        <fullName evidence="6">60 kDa chaperonin</fullName>
    </alternativeName>
    <alternativeName>
        <fullName evidence="6">Chaperonin-60</fullName>
        <shortName evidence="6">Cpn60</shortName>
    </alternativeName>
</protein>
<feature type="binding site" evidence="6">
    <location>
        <begin position="482"/>
        <end position="484"/>
    </location>
    <ligand>
        <name>ATP</name>
        <dbReference type="ChEBI" id="CHEBI:30616"/>
    </ligand>
</feature>
<accession>A0A0G1H8C5</accession>
<evidence type="ECO:0000256" key="4">
    <source>
        <dbReference type="ARBA" id="ARBA00023186"/>
    </source>
</evidence>
<dbReference type="InterPro" id="IPR002423">
    <property type="entry name" value="Cpn60/GroEL/TCP-1"/>
</dbReference>
<evidence type="ECO:0000256" key="3">
    <source>
        <dbReference type="ARBA" id="ARBA00022840"/>
    </source>
</evidence>
<evidence type="ECO:0000256" key="7">
    <source>
        <dbReference type="RuleBase" id="RU000418"/>
    </source>
</evidence>
<dbReference type="SUPFAM" id="SSF54849">
    <property type="entry name" value="GroEL-intermediate domain like"/>
    <property type="match status" value="1"/>
</dbReference>
<dbReference type="NCBIfam" id="NF000592">
    <property type="entry name" value="PRK00013.1"/>
    <property type="match status" value="1"/>
</dbReference>
<dbReference type="NCBIfam" id="NF009489">
    <property type="entry name" value="PRK12851.1"/>
    <property type="match status" value="1"/>
</dbReference>
<dbReference type="PATRIC" id="fig|1619017.3.peg.937"/>
<dbReference type="NCBIfam" id="TIGR02348">
    <property type="entry name" value="GroEL"/>
    <property type="match status" value="1"/>
</dbReference>
<dbReference type="EMBL" id="LCHW01000004">
    <property type="protein sequence ID" value="KKT42738.1"/>
    <property type="molecule type" value="Genomic_DNA"/>
</dbReference>
<dbReference type="CDD" id="cd03344">
    <property type="entry name" value="GroEL"/>
    <property type="match status" value="1"/>
</dbReference>
<keyword evidence="4 6" id="KW-0143">Chaperone</keyword>
<reference evidence="10 11" key="1">
    <citation type="journal article" date="2015" name="Nature">
        <title>rRNA introns, odd ribosomes, and small enigmatic genomes across a large radiation of phyla.</title>
        <authorList>
            <person name="Brown C.T."/>
            <person name="Hug L.A."/>
            <person name="Thomas B.C."/>
            <person name="Sharon I."/>
            <person name="Castelle C.J."/>
            <person name="Singh A."/>
            <person name="Wilkins M.J."/>
            <person name="Williams K.H."/>
            <person name="Banfield J.F."/>
        </authorList>
    </citation>
    <scope>NUCLEOTIDE SEQUENCE [LARGE SCALE GENOMIC DNA]</scope>
</reference>
<dbReference type="Gene3D" id="3.30.260.10">
    <property type="entry name" value="TCP-1-like chaperonin intermediate domain"/>
    <property type="match status" value="1"/>
</dbReference>
<keyword evidence="9" id="KW-0175">Coiled coil</keyword>
<evidence type="ECO:0000256" key="1">
    <source>
        <dbReference type="ARBA" id="ARBA00006607"/>
    </source>
</evidence>
<dbReference type="GO" id="GO:0042026">
    <property type="term" value="P:protein refolding"/>
    <property type="evidence" value="ECO:0007669"/>
    <property type="project" value="UniProtKB-UniRule"/>
</dbReference>
<dbReference type="AlphaFoldDB" id="A0A0G1H8C5"/>
<comment type="caution">
    <text evidence="6">Lacks conserved residue(s) required for the propagation of feature annotation.</text>
</comment>
<dbReference type="GO" id="GO:0005524">
    <property type="term" value="F:ATP binding"/>
    <property type="evidence" value="ECO:0007669"/>
    <property type="project" value="UniProtKB-UniRule"/>
</dbReference>
<dbReference type="SUPFAM" id="SSF52029">
    <property type="entry name" value="GroEL apical domain-like"/>
    <property type="match status" value="1"/>
</dbReference>
<comment type="subunit">
    <text evidence="6 8">Forms a cylinder of 14 subunits composed of two heptameric rings stacked back-to-back. Interacts with the co-chaperonin GroES.</text>
</comment>
<comment type="subcellular location">
    <subcellularLocation>
        <location evidence="6">Cytoplasm</location>
    </subcellularLocation>
</comment>
<comment type="similarity">
    <text evidence="1 6 7">Belongs to the chaperonin (HSP60) family.</text>
</comment>
<dbReference type="PRINTS" id="PR00298">
    <property type="entry name" value="CHAPERONIN60"/>
</dbReference>
<dbReference type="NCBIfam" id="NF009487">
    <property type="entry name" value="PRK12849.1"/>
    <property type="match status" value="1"/>
</dbReference>
<dbReference type="Gene3D" id="3.50.7.10">
    <property type="entry name" value="GroEL"/>
    <property type="match status" value="1"/>
</dbReference>
<dbReference type="FunFam" id="3.50.7.10:FF:000001">
    <property type="entry name" value="60 kDa chaperonin"/>
    <property type="match status" value="1"/>
</dbReference>
<organism evidence="10 11">
    <name type="scientific">Candidatus Wolfebacteria bacterium GW2011_GWE2_44_13</name>
    <dbReference type="NCBI Taxonomy" id="1619017"/>
    <lineage>
        <taxon>Bacteria</taxon>
        <taxon>Candidatus Wolfeibacteriota</taxon>
    </lineage>
</organism>
<dbReference type="InterPro" id="IPR027409">
    <property type="entry name" value="GroEL-like_apical_dom_sf"/>
</dbReference>
<dbReference type="EC" id="5.6.1.7" evidence="6"/>
<gene>
    <name evidence="6" type="primary">groEL</name>
    <name evidence="6" type="synonym">groL</name>
    <name evidence="10" type="ORF">UW32_C0004G0043</name>
</gene>
<evidence type="ECO:0000313" key="10">
    <source>
        <dbReference type="EMBL" id="KKT42738.1"/>
    </source>
</evidence>
<dbReference type="Pfam" id="PF00118">
    <property type="entry name" value="Cpn60_TCP1"/>
    <property type="match status" value="1"/>
</dbReference>
<comment type="function">
    <text evidence="6 8">Together with its co-chaperonin GroES, plays an essential role in assisting protein folding. The GroEL-GroES system forms a nano-cage that allows encapsulation of the non-native substrate proteins and provides a physical environment optimized to promote and accelerate protein folding.</text>
</comment>
<evidence type="ECO:0000313" key="11">
    <source>
        <dbReference type="Proteomes" id="UP000034051"/>
    </source>
</evidence>
<keyword evidence="2 6" id="KW-0547">Nucleotide-binding</keyword>
<dbReference type="InterPro" id="IPR001844">
    <property type="entry name" value="Cpn60/GroEL"/>
</dbReference>
<keyword evidence="6" id="KW-0963">Cytoplasm</keyword>
<evidence type="ECO:0000256" key="8">
    <source>
        <dbReference type="RuleBase" id="RU000419"/>
    </source>
</evidence>
<sequence length="546" mass="57843">MAKQLVFNEEARIGLKRGVDKLANAVKATLGPKGRAVVLERGYGSPIVTHDGVTIAKEIELEDRIENIGAQLIKEVASKTNDIAGDGTTTATLLAQVLIAEGLKNATSGVDVTGMHKGMQLAHEAVVEHLKNSAKKISTKEEIAQVATISARDSEIGLLIADVIETVGHDGVVTVEEAQTVGLSKEVVEGMQFDRGYVSQYMVTNAERMEAVIEEPYILVTDKKIGSIAELVPVLEKIVQSGKKELVIIADDIEGEALATLILNKMRGIVNVLAIKAPGFGNSKKELLEDIAIVTGADFITEELGRKFDSVELTSLGQAHRVVATKDSATIVGGKGDKVTIEKRVAQLKGQLETTESEFDREKMQERLGKLSGGVAIIRVGAATEVEQKEKKYRIEDAINATKAAIEEGIVPGGGVALARAIPAVQTLIDGFSKAQLAEMVGATIILEALKAPVRQIAQNAGYDGAVVVDKVLSGADDFGFNAATGIYENLIKAGVVDPAKVTRSAMQNAVSIASMILITEVVIADIPEKKEDNSAAMQGMMGGGY</sequence>
<feature type="binding site" evidence="6">
    <location>
        <begin position="86"/>
        <end position="90"/>
    </location>
    <ligand>
        <name>ATP</name>
        <dbReference type="ChEBI" id="CHEBI:30616"/>
    </ligand>
</feature>
<feature type="coiled-coil region" evidence="9">
    <location>
        <begin position="338"/>
        <end position="365"/>
    </location>
</feature>
<comment type="caution">
    <text evidence="10">The sequence shown here is derived from an EMBL/GenBank/DDBJ whole genome shotgun (WGS) entry which is preliminary data.</text>
</comment>
<dbReference type="InterPro" id="IPR018370">
    <property type="entry name" value="Chaperonin_Cpn60_CS"/>
</dbReference>
<dbReference type="GO" id="GO:0140662">
    <property type="term" value="F:ATP-dependent protein folding chaperone"/>
    <property type="evidence" value="ECO:0007669"/>
    <property type="project" value="InterPro"/>
</dbReference>
<dbReference type="SUPFAM" id="SSF48592">
    <property type="entry name" value="GroEL equatorial domain-like"/>
    <property type="match status" value="1"/>
</dbReference>
<evidence type="ECO:0000256" key="9">
    <source>
        <dbReference type="SAM" id="Coils"/>
    </source>
</evidence>
<dbReference type="InterPro" id="IPR027413">
    <property type="entry name" value="GROEL-like_equatorial_sf"/>
</dbReference>
<dbReference type="PANTHER" id="PTHR45633">
    <property type="entry name" value="60 KDA HEAT SHOCK PROTEIN, MITOCHONDRIAL"/>
    <property type="match status" value="1"/>
</dbReference>
<name>A0A0G1H8C5_9BACT</name>
<dbReference type="PROSITE" id="PS00296">
    <property type="entry name" value="CHAPERONINS_CPN60"/>
    <property type="match status" value="1"/>
</dbReference>
<feature type="binding site" evidence="6">
    <location>
        <position position="414"/>
    </location>
    <ligand>
        <name>ATP</name>
        <dbReference type="ChEBI" id="CHEBI:30616"/>
    </ligand>
</feature>
<dbReference type="Proteomes" id="UP000034051">
    <property type="component" value="Unassembled WGS sequence"/>
</dbReference>
<dbReference type="HAMAP" id="MF_00600">
    <property type="entry name" value="CH60"/>
    <property type="match status" value="1"/>
</dbReference>
<keyword evidence="5 6" id="KW-0413">Isomerase</keyword>
<dbReference type="GO" id="GO:0005737">
    <property type="term" value="C:cytoplasm"/>
    <property type="evidence" value="ECO:0007669"/>
    <property type="project" value="UniProtKB-SubCell"/>
</dbReference>